<dbReference type="EMBL" id="JAGIXG020000064">
    <property type="protein sequence ID" value="KAI6778590.1"/>
    <property type="molecule type" value="Genomic_DNA"/>
</dbReference>
<dbReference type="InterPro" id="IPR016461">
    <property type="entry name" value="COMT-like"/>
</dbReference>
<evidence type="ECO:0000313" key="2">
    <source>
        <dbReference type="Proteomes" id="UP001055219"/>
    </source>
</evidence>
<comment type="caution">
    <text evidence="1">The sequence shown here is derived from an EMBL/GenBank/DDBJ whole genome shotgun (WGS) entry which is preliminary data.</text>
</comment>
<name>A0A9P9XW92_9HYPO</name>
<sequence length="149" mass="16406">MDPGSYTVEENLVRGFDNAEGSALIVDVCGSIGHDLEESYNKHPNMPSRLICQDLPIVIGQIQKLDGRIESVSYDFYTEQPIKDTCLSSFSTHQIMTNPMRQSLLCACRPPRLAPRNCLQILSSITAAMKPGCSKLLVNKNLIPDTGAH</sequence>
<dbReference type="Gene3D" id="3.40.50.150">
    <property type="entry name" value="Vaccinia Virus protein VP39"/>
    <property type="match status" value="1"/>
</dbReference>
<dbReference type="RefSeq" id="XP_051359446.1">
    <property type="nucleotide sequence ID" value="XM_051509545.1"/>
</dbReference>
<accession>A0A9P9XW92</accession>
<dbReference type="PANTHER" id="PTHR43712">
    <property type="entry name" value="PUTATIVE (AFU_ORTHOLOGUE AFUA_4G14580)-RELATED"/>
    <property type="match status" value="1"/>
</dbReference>
<reference evidence="1" key="2">
    <citation type="submission" date="2022-07" db="EMBL/GenBank/DDBJ databases">
        <authorList>
            <person name="Goncalves M.F.M."/>
            <person name="Hilario S."/>
            <person name="Van De Peer Y."/>
            <person name="Esteves A.C."/>
            <person name="Alves A."/>
        </authorList>
    </citation>
    <scope>NUCLEOTIDE SEQUENCE</scope>
    <source>
        <strain evidence="1">MUM 19.33</strain>
    </source>
</reference>
<keyword evidence="2" id="KW-1185">Reference proteome</keyword>
<dbReference type="Proteomes" id="UP001055219">
    <property type="component" value="Unassembled WGS sequence"/>
</dbReference>
<dbReference type="SUPFAM" id="SSF53335">
    <property type="entry name" value="S-adenosyl-L-methionine-dependent methyltransferases"/>
    <property type="match status" value="1"/>
</dbReference>
<organism evidence="1 2">
    <name type="scientific">Emericellopsis cladophorae</name>
    <dbReference type="NCBI Taxonomy" id="2686198"/>
    <lineage>
        <taxon>Eukaryota</taxon>
        <taxon>Fungi</taxon>
        <taxon>Dikarya</taxon>
        <taxon>Ascomycota</taxon>
        <taxon>Pezizomycotina</taxon>
        <taxon>Sordariomycetes</taxon>
        <taxon>Hypocreomycetidae</taxon>
        <taxon>Hypocreales</taxon>
        <taxon>Bionectriaceae</taxon>
        <taxon>Emericellopsis</taxon>
    </lineage>
</organism>
<dbReference type="GO" id="GO:0008168">
    <property type="term" value="F:methyltransferase activity"/>
    <property type="evidence" value="ECO:0007669"/>
    <property type="project" value="InterPro"/>
</dbReference>
<proteinExistence type="predicted"/>
<dbReference type="InterPro" id="IPR029063">
    <property type="entry name" value="SAM-dependent_MTases_sf"/>
</dbReference>
<evidence type="ECO:0000313" key="1">
    <source>
        <dbReference type="EMBL" id="KAI6778590.1"/>
    </source>
</evidence>
<dbReference type="PANTHER" id="PTHR43712:SF2">
    <property type="entry name" value="O-METHYLTRANSFERASE CICE"/>
    <property type="match status" value="1"/>
</dbReference>
<protein>
    <submittedName>
        <fullName evidence="1">Demethylsterigmatocystin 6-O-methyltransferase-like protein</fullName>
    </submittedName>
</protein>
<gene>
    <name evidence="1" type="ORF">J7T54_003369</name>
</gene>
<dbReference type="AlphaFoldDB" id="A0A9P9XW92"/>
<reference evidence="1" key="1">
    <citation type="journal article" date="2021" name="J Fungi (Basel)">
        <title>Genomic and Metabolomic Analyses of the Marine Fungus Emericellopsis cladophorae: Insights into Saltwater Adaptability Mechanisms and Its Biosynthetic Potential.</title>
        <authorList>
            <person name="Goncalves M.F.M."/>
            <person name="Hilario S."/>
            <person name="Van de Peer Y."/>
            <person name="Esteves A.C."/>
            <person name="Alves A."/>
        </authorList>
    </citation>
    <scope>NUCLEOTIDE SEQUENCE</scope>
    <source>
        <strain evidence="1">MUM 19.33</strain>
    </source>
</reference>
<dbReference type="PROSITE" id="PS51683">
    <property type="entry name" value="SAM_OMT_II"/>
    <property type="match status" value="1"/>
</dbReference>
<dbReference type="OrthoDB" id="2410195at2759"/>
<dbReference type="GeneID" id="75829870"/>